<accession>A0A8C6VLQ7</accession>
<dbReference type="Gene3D" id="1.10.167.10">
    <property type="entry name" value="Regulator of G-protein Signalling 4, domain 2"/>
    <property type="match status" value="1"/>
</dbReference>
<keyword evidence="1" id="KW-0812">Transmembrane</keyword>
<evidence type="ECO:0000313" key="2">
    <source>
        <dbReference type="Ensembl" id="ENSNNAP00000005858.1"/>
    </source>
</evidence>
<sequence>MIETECFKDLNNFGPNGTRSPDLDWKHLPDPPKRSLLQRLFRRNVRSNLAPFLLCTFAATNPILTIFNTTQA</sequence>
<reference evidence="2" key="2">
    <citation type="submission" date="2025-09" db="UniProtKB">
        <authorList>
            <consortium name="Ensembl"/>
        </authorList>
    </citation>
    <scope>IDENTIFICATION</scope>
</reference>
<evidence type="ECO:0000256" key="1">
    <source>
        <dbReference type="SAM" id="Phobius"/>
    </source>
</evidence>
<dbReference type="GeneTree" id="ENSGT00940000180838"/>
<dbReference type="AlphaFoldDB" id="A0A8C6VLQ7"/>
<protein>
    <submittedName>
        <fullName evidence="2">Uncharacterized protein</fullName>
    </submittedName>
</protein>
<dbReference type="InterPro" id="IPR044926">
    <property type="entry name" value="RGS_subdomain_2"/>
</dbReference>
<feature type="transmembrane region" description="Helical" evidence="1">
    <location>
        <begin position="49"/>
        <end position="67"/>
    </location>
</feature>
<organism evidence="2 3">
    <name type="scientific">Naja naja</name>
    <name type="common">Indian cobra</name>
    <dbReference type="NCBI Taxonomy" id="35670"/>
    <lineage>
        <taxon>Eukaryota</taxon>
        <taxon>Metazoa</taxon>
        <taxon>Chordata</taxon>
        <taxon>Craniata</taxon>
        <taxon>Vertebrata</taxon>
        <taxon>Euteleostomi</taxon>
        <taxon>Lepidosauria</taxon>
        <taxon>Squamata</taxon>
        <taxon>Bifurcata</taxon>
        <taxon>Unidentata</taxon>
        <taxon>Episquamata</taxon>
        <taxon>Toxicofera</taxon>
        <taxon>Serpentes</taxon>
        <taxon>Colubroidea</taxon>
        <taxon>Elapidae</taxon>
        <taxon>Elapinae</taxon>
        <taxon>Naja</taxon>
    </lineage>
</organism>
<dbReference type="Proteomes" id="UP000694559">
    <property type="component" value="Unplaced"/>
</dbReference>
<dbReference type="OrthoDB" id="9389815at2759"/>
<keyword evidence="1" id="KW-0472">Membrane</keyword>
<dbReference type="Ensembl" id="ENSNNAT00000006123.1">
    <property type="protein sequence ID" value="ENSNNAP00000005858.1"/>
    <property type="gene ID" value="ENSNNAG00000003952.1"/>
</dbReference>
<keyword evidence="3" id="KW-1185">Reference proteome</keyword>
<reference evidence="2" key="1">
    <citation type="submission" date="2025-08" db="UniProtKB">
        <authorList>
            <consortium name="Ensembl"/>
        </authorList>
    </citation>
    <scope>IDENTIFICATION</scope>
</reference>
<proteinExistence type="predicted"/>
<name>A0A8C6VLQ7_NAJNA</name>
<evidence type="ECO:0000313" key="3">
    <source>
        <dbReference type="Proteomes" id="UP000694559"/>
    </source>
</evidence>
<keyword evidence="1" id="KW-1133">Transmembrane helix</keyword>